<reference evidence="4" key="1">
    <citation type="journal article" date="2020" name="mSystems">
        <title>Genome- and Community-Level Interaction Insights into Carbon Utilization and Element Cycling Functions of Hydrothermarchaeota in Hydrothermal Sediment.</title>
        <authorList>
            <person name="Zhou Z."/>
            <person name="Liu Y."/>
            <person name="Xu W."/>
            <person name="Pan J."/>
            <person name="Luo Z.H."/>
            <person name="Li M."/>
        </authorList>
    </citation>
    <scope>NUCLEOTIDE SEQUENCE [LARGE SCALE GENOMIC DNA]</scope>
    <source>
        <strain evidence="4">SpSt-853</strain>
    </source>
</reference>
<organism evidence="4">
    <name type="scientific">Desulfobacca acetoxidans</name>
    <dbReference type="NCBI Taxonomy" id="60893"/>
    <lineage>
        <taxon>Bacteria</taxon>
        <taxon>Pseudomonadati</taxon>
        <taxon>Thermodesulfobacteriota</taxon>
        <taxon>Desulfobaccia</taxon>
        <taxon>Desulfobaccales</taxon>
        <taxon>Desulfobaccaceae</taxon>
        <taxon>Desulfobacca</taxon>
    </lineage>
</organism>
<dbReference type="EMBL" id="DTKJ01000001">
    <property type="protein sequence ID" value="HGZ10595.1"/>
    <property type="molecule type" value="Genomic_DNA"/>
</dbReference>
<keyword evidence="1" id="KW-0677">Repeat</keyword>
<dbReference type="PANTHER" id="PTHR12558">
    <property type="entry name" value="CELL DIVISION CYCLE 16,23,27"/>
    <property type="match status" value="1"/>
</dbReference>
<dbReference type="InterPro" id="IPR019734">
    <property type="entry name" value="TPR_rpt"/>
</dbReference>
<sequence>MQSVRRLGLMFLLGTLVLGGSQCSRNQPASQVKPLKARQAAVLQEAYAPLPPQTPPKDREEQLTPERLEALGDLLLERRQYSESLVQYLQILKEDPKRYDVKYKVAVIFLLGGQYDQARQELTEILAARPEMLEAREALGLTHLVEKQYPQAVSLFQEVLRQDSQRQRTYHLLGLAYLAQNQPKEAIRVLERGALLNDKHEPLLTSLGQAYVQLKDYQRALLYLKKAQALNPKGKKVNEQLGMALAGLKRYSEAFEAFLKAGDEAQAYNNIGVFYFLEERYEDAAKCFQKALDLRPTFYQEAKINLQRALEKLQETKAGGH</sequence>
<dbReference type="InterPro" id="IPR013105">
    <property type="entry name" value="TPR_2"/>
</dbReference>
<dbReference type="PROSITE" id="PS50005">
    <property type="entry name" value="TPR"/>
    <property type="match status" value="4"/>
</dbReference>
<dbReference type="Pfam" id="PF14559">
    <property type="entry name" value="TPR_19"/>
    <property type="match status" value="2"/>
</dbReference>
<keyword evidence="2 3" id="KW-0802">TPR repeat</keyword>
<dbReference type="PROSITE" id="PS50293">
    <property type="entry name" value="TPR_REGION"/>
    <property type="match status" value="1"/>
</dbReference>
<feature type="repeat" description="TPR" evidence="3">
    <location>
        <begin position="167"/>
        <end position="200"/>
    </location>
</feature>
<dbReference type="Gene3D" id="1.25.40.10">
    <property type="entry name" value="Tetratricopeptide repeat domain"/>
    <property type="match status" value="3"/>
</dbReference>
<name>A0A7C5AKA1_9BACT</name>
<protein>
    <submittedName>
        <fullName evidence="4">Tetratricopeptide repeat protein</fullName>
    </submittedName>
</protein>
<feature type="repeat" description="TPR" evidence="3">
    <location>
        <begin position="265"/>
        <end position="298"/>
    </location>
</feature>
<dbReference type="PANTHER" id="PTHR12558:SF13">
    <property type="entry name" value="CELL DIVISION CYCLE PROTEIN 27 HOMOLOG"/>
    <property type="match status" value="1"/>
</dbReference>
<evidence type="ECO:0000256" key="1">
    <source>
        <dbReference type="ARBA" id="ARBA00022737"/>
    </source>
</evidence>
<gene>
    <name evidence="4" type="ORF">ENW48_00050</name>
</gene>
<dbReference type="InterPro" id="IPR011990">
    <property type="entry name" value="TPR-like_helical_dom_sf"/>
</dbReference>
<feature type="repeat" description="TPR" evidence="3">
    <location>
        <begin position="201"/>
        <end position="234"/>
    </location>
</feature>
<comment type="caution">
    <text evidence="4">The sequence shown here is derived from an EMBL/GenBank/DDBJ whole genome shotgun (WGS) entry which is preliminary data.</text>
</comment>
<dbReference type="SUPFAM" id="SSF48452">
    <property type="entry name" value="TPR-like"/>
    <property type="match status" value="1"/>
</dbReference>
<feature type="repeat" description="TPR" evidence="3">
    <location>
        <begin position="133"/>
        <end position="166"/>
    </location>
</feature>
<dbReference type="Pfam" id="PF00515">
    <property type="entry name" value="TPR_1"/>
    <property type="match status" value="1"/>
</dbReference>
<proteinExistence type="predicted"/>
<dbReference type="AlphaFoldDB" id="A0A7C5AKA1"/>
<dbReference type="Pfam" id="PF07719">
    <property type="entry name" value="TPR_2"/>
    <property type="match status" value="1"/>
</dbReference>
<dbReference type="SMART" id="SM00028">
    <property type="entry name" value="TPR"/>
    <property type="match status" value="6"/>
</dbReference>
<evidence type="ECO:0000256" key="2">
    <source>
        <dbReference type="ARBA" id="ARBA00022803"/>
    </source>
</evidence>
<evidence type="ECO:0000313" key="4">
    <source>
        <dbReference type="EMBL" id="HGZ10595.1"/>
    </source>
</evidence>
<accession>A0A7C5AKA1</accession>
<evidence type="ECO:0000256" key="3">
    <source>
        <dbReference type="PROSITE-ProRule" id="PRU00339"/>
    </source>
</evidence>